<dbReference type="AlphaFoldDB" id="A0A4Z2GWT8"/>
<protein>
    <submittedName>
        <fullName evidence="1">Uncharacterized protein</fullName>
    </submittedName>
</protein>
<keyword evidence="2" id="KW-1185">Reference proteome</keyword>
<evidence type="ECO:0000313" key="1">
    <source>
        <dbReference type="EMBL" id="TNN58117.1"/>
    </source>
</evidence>
<reference evidence="1 2" key="1">
    <citation type="submission" date="2019-03" db="EMBL/GenBank/DDBJ databases">
        <title>First draft genome of Liparis tanakae, snailfish: a comprehensive survey of snailfish specific genes.</title>
        <authorList>
            <person name="Kim W."/>
            <person name="Song I."/>
            <person name="Jeong J.-H."/>
            <person name="Kim D."/>
            <person name="Kim S."/>
            <person name="Ryu S."/>
            <person name="Song J.Y."/>
            <person name="Lee S.K."/>
        </authorList>
    </citation>
    <scope>NUCLEOTIDE SEQUENCE [LARGE SCALE GENOMIC DNA]</scope>
    <source>
        <tissue evidence="1">Muscle</tissue>
    </source>
</reference>
<dbReference type="Proteomes" id="UP000314294">
    <property type="component" value="Unassembled WGS sequence"/>
</dbReference>
<gene>
    <name evidence="1" type="ORF">EYF80_031640</name>
</gene>
<sequence length="69" mass="8059">MAIVFTEKDCKCSRKEETRCREGIAVKDDLVDIGKHAGPRGHSDNQMTKGPRRCHNLFYKMLYGRYYSF</sequence>
<evidence type="ECO:0000313" key="2">
    <source>
        <dbReference type="Proteomes" id="UP000314294"/>
    </source>
</evidence>
<comment type="caution">
    <text evidence="1">The sequence shown here is derived from an EMBL/GenBank/DDBJ whole genome shotgun (WGS) entry which is preliminary data.</text>
</comment>
<proteinExistence type="predicted"/>
<name>A0A4Z2GWT8_9TELE</name>
<organism evidence="1 2">
    <name type="scientific">Liparis tanakae</name>
    <name type="common">Tanaka's snailfish</name>
    <dbReference type="NCBI Taxonomy" id="230148"/>
    <lineage>
        <taxon>Eukaryota</taxon>
        <taxon>Metazoa</taxon>
        <taxon>Chordata</taxon>
        <taxon>Craniata</taxon>
        <taxon>Vertebrata</taxon>
        <taxon>Euteleostomi</taxon>
        <taxon>Actinopterygii</taxon>
        <taxon>Neopterygii</taxon>
        <taxon>Teleostei</taxon>
        <taxon>Neoteleostei</taxon>
        <taxon>Acanthomorphata</taxon>
        <taxon>Eupercaria</taxon>
        <taxon>Perciformes</taxon>
        <taxon>Cottioidei</taxon>
        <taxon>Cottales</taxon>
        <taxon>Liparidae</taxon>
        <taxon>Liparis</taxon>
    </lineage>
</organism>
<dbReference type="EMBL" id="SRLO01000388">
    <property type="protein sequence ID" value="TNN58117.1"/>
    <property type="molecule type" value="Genomic_DNA"/>
</dbReference>
<accession>A0A4Z2GWT8</accession>